<keyword evidence="1" id="KW-0472">Membrane</keyword>
<sequence>MRTLGKWLGRLLLLVIIAIVGFLIFAPGYLEKGRNTVAEHAPYDVSPEAAALHADMLVGDWHADTLLWKRDPLDRADRGQVDLPRLIEGNVALQVFTAVTKSPAGQNYEENSSEAMDNITLLAMGQLWPVDTWSSLYERARYQAARLHEAEENADGRLRIIRTRAELESVLADRAAGKTVVGGMLGIEGAHPLEGNLDNLQGLQDAGYRVIGLQHFFDNDLGGSLHGIGNKGLTDFGRSVVQAISERDLVLDLAHSSPQVARDVLAMTDMPLIVSHTGIYSNCQVKRNFEDDLMQAIANTGGVIGIGYWADVTCDDSPAGVAKTIKVAIDVVGENHVSLGSDFDGSVGTSFDTSELSALTQALMDAGLSEAQIRKVMGENLVRVLRDRLQ</sequence>
<keyword evidence="1" id="KW-1133">Transmembrane helix</keyword>
<reference evidence="3" key="1">
    <citation type="submission" date="2015-09" db="EMBL/GenBank/DDBJ databases">
        <authorList>
            <person name="Rodrigo-Torres Lidia"/>
            <person name="Arahal R.David."/>
        </authorList>
    </citation>
    <scope>NUCLEOTIDE SEQUENCE [LARGE SCALE GENOMIC DNA]</scope>
    <source>
        <strain evidence="3">CECT 7735</strain>
    </source>
</reference>
<dbReference type="Pfam" id="PF01244">
    <property type="entry name" value="Peptidase_M19"/>
    <property type="match status" value="1"/>
</dbReference>
<dbReference type="STRING" id="1715693.PH7735_01444"/>
<dbReference type="InterPro" id="IPR032466">
    <property type="entry name" value="Metal_Hydrolase"/>
</dbReference>
<keyword evidence="1" id="KW-0812">Transmembrane</keyword>
<keyword evidence="3" id="KW-1185">Reference proteome</keyword>
<evidence type="ECO:0000313" key="3">
    <source>
        <dbReference type="Proteomes" id="UP000051870"/>
    </source>
</evidence>
<organism evidence="2 3">
    <name type="scientific">Shimia thalassica</name>
    <dbReference type="NCBI Taxonomy" id="1715693"/>
    <lineage>
        <taxon>Bacteria</taxon>
        <taxon>Pseudomonadati</taxon>
        <taxon>Pseudomonadota</taxon>
        <taxon>Alphaproteobacteria</taxon>
        <taxon>Rhodobacterales</taxon>
        <taxon>Roseobacteraceae</taxon>
    </lineage>
</organism>
<dbReference type="AlphaFoldDB" id="A0A0P1I620"/>
<accession>A0A0P1I620</accession>
<gene>
    <name evidence="2" type="ORF">PH7735_01444</name>
</gene>
<dbReference type="Proteomes" id="UP000051870">
    <property type="component" value="Unassembled WGS sequence"/>
</dbReference>
<evidence type="ECO:0000256" key="1">
    <source>
        <dbReference type="SAM" id="Phobius"/>
    </source>
</evidence>
<feature type="transmembrane region" description="Helical" evidence="1">
    <location>
        <begin position="7"/>
        <end position="30"/>
    </location>
</feature>
<protein>
    <submittedName>
        <fullName evidence="2">Membrane dipeptidase (Peptidase family M19)</fullName>
    </submittedName>
</protein>
<dbReference type="GO" id="GO:0070573">
    <property type="term" value="F:metallodipeptidase activity"/>
    <property type="evidence" value="ECO:0007669"/>
    <property type="project" value="InterPro"/>
</dbReference>
<dbReference type="PANTHER" id="PTHR10443:SF12">
    <property type="entry name" value="DIPEPTIDASE"/>
    <property type="match status" value="1"/>
</dbReference>
<dbReference type="GO" id="GO:0006508">
    <property type="term" value="P:proteolysis"/>
    <property type="evidence" value="ECO:0007669"/>
    <property type="project" value="InterPro"/>
</dbReference>
<dbReference type="GeneID" id="83880499"/>
<name>A0A0P1I620_9RHOB</name>
<dbReference type="EMBL" id="CYTW01000001">
    <property type="protein sequence ID" value="CUJ92065.1"/>
    <property type="molecule type" value="Genomic_DNA"/>
</dbReference>
<dbReference type="PANTHER" id="PTHR10443">
    <property type="entry name" value="MICROSOMAL DIPEPTIDASE"/>
    <property type="match status" value="1"/>
</dbReference>
<evidence type="ECO:0000313" key="2">
    <source>
        <dbReference type="EMBL" id="CUJ92065.1"/>
    </source>
</evidence>
<dbReference type="RefSeq" id="WP_058310570.1">
    <property type="nucleotide sequence ID" value="NZ_CYTW01000001.1"/>
</dbReference>
<dbReference type="InterPro" id="IPR008257">
    <property type="entry name" value="Pept_M19"/>
</dbReference>
<dbReference type="PROSITE" id="PS51365">
    <property type="entry name" value="RENAL_DIPEPTIDASE_2"/>
    <property type="match status" value="1"/>
</dbReference>
<dbReference type="Gene3D" id="3.20.20.140">
    <property type="entry name" value="Metal-dependent hydrolases"/>
    <property type="match status" value="1"/>
</dbReference>
<dbReference type="SUPFAM" id="SSF51556">
    <property type="entry name" value="Metallo-dependent hydrolases"/>
    <property type="match status" value="1"/>
</dbReference>
<proteinExistence type="predicted"/>